<organism evidence="1 2">
    <name type="scientific">Oryza rufipogon</name>
    <name type="common">Brownbeard rice</name>
    <name type="synonym">Asian wild rice</name>
    <dbReference type="NCBI Taxonomy" id="4529"/>
    <lineage>
        <taxon>Eukaryota</taxon>
        <taxon>Viridiplantae</taxon>
        <taxon>Streptophyta</taxon>
        <taxon>Embryophyta</taxon>
        <taxon>Tracheophyta</taxon>
        <taxon>Spermatophyta</taxon>
        <taxon>Magnoliopsida</taxon>
        <taxon>Liliopsida</taxon>
        <taxon>Poales</taxon>
        <taxon>Poaceae</taxon>
        <taxon>BOP clade</taxon>
        <taxon>Oryzoideae</taxon>
        <taxon>Oryzeae</taxon>
        <taxon>Oryzinae</taxon>
        <taxon>Oryza</taxon>
    </lineage>
</organism>
<sequence length="110" mass="11586">MSELRTPGSDTSAVAVAAAAGGTCVGTAAEASLSSLSGIGAEWIGDIRVSSLRKHSLQRIQTSTRSRRDTTGTITAMSKIGVLFLFAQYLSLTFEHMGLPSSLICHYTSY</sequence>
<proteinExistence type="predicted"/>
<reference evidence="2" key="1">
    <citation type="submission" date="2013-06" db="EMBL/GenBank/DDBJ databases">
        <authorList>
            <person name="Zhao Q."/>
        </authorList>
    </citation>
    <scope>NUCLEOTIDE SEQUENCE</scope>
    <source>
        <strain evidence="2">cv. W1943</strain>
    </source>
</reference>
<dbReference type="AlphaFoldDB" id="A0A0E0N3X2"/>
<keyword evidence="2" id="KW-1185">Reference proteome</keyword>
<name>A0A0E0N3X2_ORYRU</name>
<dbReference type="EnsemblPlants" id="ORUFI01G37960.1">
    <property type="protein sequence ID" value="ORUFI01G37960.1"/>
    <property type="gene ID" value="ORUFI01G37960"/>
</dbReference>
<dbReference type="Proteomes" id="UP000008022">
    <property type="component" value="Unassembled WGS sequence"/>
</dbReference>
<accession>A0A0E0N3X2</accession>
<reference evidence="1" key="2">
    <citation type="submission" date="2015-06" db="UniProtKB">
        <authorList>
            <consortium name="EnsemblPlants"/>
        </authorList>
    </citation>
    <scope>IDENTIFICATION</scope>
</reference>
<dbReference type="HOGENOM" id="CLU_2175131_0_0_1"/>
<protein>
    <submittedName>
        <fullName evidence="1">Uncharacterized protein</fullName>
    </submittedName>
</protein>
<evidence type="ECO:0000313" key="2">
    <source>
        <dbReference type="Proteomes" id="UP000008022"/>
    </source>
</evidence>
<evidence type="ECO:0000313" key="1">
    <source>
        <dbReference type="EnsemblPlants" id="ORUFI01G37960.1"/>
    </source>
</evidence>
<dbReference type="Gramene" id="ORUFI01G37960.1">
    <property type="protein sequence ID" value="ORUFI01G37960.1"/>
    <property type="gene ID" value="ORUFI01G37960"/>
</dbReference>